<name>A0A1W1H7U0_9BACT</name>
<accession>A0A1W1H7U0</accession>
<organism evidence="1 2">
    <name type="scientific">Desulfamplus magnetovallimortis</name>
    <dbReference type="NCBI Taxonomy" id="1246637"/>
    <lineage>
        <taxon>Bacteria</taxon>
        <taxon>Pseudomonadati</taxon>
        <taxon>Thermodesulfobacteriota</taxon>
        <taxon>Desulfobacteria</taxon>
        <taxon>Desulfobacterales</taxon>
        <taxon>Desulfobacteraceae</taxon>
        <taxon>Desulfamplus</taxon>
    </lineage>
</organism>
<gene>
    <name evidence="1" type="ORF">MTBBW1_1350001</name>
</gene>
<protein>
    <submittedName>
        <fullName evidence="1">Uncharacterized protein</fullName>
    </submittedName>
</protein>
<dbReference type="AlphaFoldDB" id="A0A1W1H7U0"/>
<keyword evidence="2" id="KW-1185">Reference proteome</keyword>
<evidence type="ECO:0000313" key="2">
    <source>
        <dbReference type="Proteomes" id="UP000191931"/>
    </source>
</evidence>
<sequence>MTSQSPLIGAVFLTQIMSSGEEYERRMVSIPSNRGSVSDPRVDLGDGLFVACLNPL</sequence>
<evidence type="ECO:0000313" key="1">
    <source>
        <dbReference type="EMBL" id="SLM28438.1"/>
    </source>
</evidence>
<reference evidence="1 2" key="1">
    <citation type="submission" date="2017-03" db="EMBL/GenBank/DDBJ databases">
        <authorList>
            <person name="Afonso C.L."/>
            <person name="Miller P.J."/>
            <person name="Scott M.A."/>
            <person name="Spackman E."/>
            <person name="Goraichik I."/>
            <person name="Dimitrov K.M."/>
            <person name="Suarez D.L."/>
            <person name="Swayne D.E."/>
        </authorList>
    </citation>
    <scope>NUCLEOTIDE SEQUENCE [LARGE SCALE GENOMIC DNA]</scope>
    <source>
        <strain evidence="1">PRJEB14757</strain>
    </source>
</reference>
<dbReference type="EMBL" id="FWEV01000041">
    <property type="protein sequence ID" value="SLM28438.1"/>
    <property type="molecule type" value="Genomic_DNA"/>
</dbReference>
<dbReference type="Proteomes" id="UP000191931">
    <property type="component" value="Unassembled WGS sequence"/>
</dbReference>
<proteinExistence type="predicted"/>